<evidence type="ECO:0000256" key="2">
    <source>
        <dbReference type="ARBA" id="ARBA00022481"/>
    </source>
</evidence>
<dbReference type="PROSITE" id="PS00409">
    <property type="entry name" value="PROKAR_NTER_METHYL"/>
    <property type="match status" value="1"/>
</dbReference>
<reference evidence="6" key="1">
    <citation type="submission" date="2019-04" db="EMBL/GenBank/DDBJ databases">
        <title>Evolution of Biomass-Degrading Anaerobic Consortia Revealed by Metagenomics.</title>
        <authorList>
            <person name="Peng X."/>
        </authorList>
    </citation>
    <scope>NUCLEOTIDE SEQUENCE</scope>
    <source>
        <strain evidence="6">SIG66</strain>
    </source>
</reference>
<dbReference type="PANTHER" id="PTHR30093:SF44">
    <property type="entry name" value="TYPE II SECRETION SYSTEM CORE PROTEIN G"/>
    <property type="match status" value="1"/>
</dbReference>
<dbReference type="InterPro" id="IPR000983">
    <property type="entry name" value="Bac_GSPG_pilin"/>
</dbReference>
<evidence type="ECO:0000256" key="3">
    <source>
        <dbReference type="ARBA" id="ARBA00022692"/>
    </source>
</evidence>
<sequence>MKKGFTLIELLVVVLIIGILSSVALPQYQKAVYKARVNRVWALLKSIKDAQEVYYMANGTYTDDLSPLDIQIPKGDVHSITTSGEEIYSNGTCINNLAGSATDPTKWYAYGGYGDDCGNYKSESVKGCYLYVYFDHHAKGGQVECRGTADWCASVCKTLNL</sequence>
<organism evidence="6 7">
    <name type="scientific">Candidatus Avelusimicrobium gallicola</name>
    <dbReference type="NCBI Taxonomy" id="2562704"/>
    <lineage>
        <taxon>Bacteria</taxon>
        <taxon>Pseudomonadati</taxon>
        <taxon>Elusimicrobiota</taxon>
        <taxon>Elusimicrobia</taxon>
        <taxon>Elusimicrobiales</taxon>
        <taxon>Elusimicrobiaceae</taxon>
        <taxon>Candidatus Avelusimicrobium</taxon>
    </lineage>
</organism>
<dbReference type="GO" id="GO:0016020">
    <property type="term" value="C:membrane"/>
    <property type="evidence" value="ECO:0007669"/>
    <property type="project" value="UniProtKB-SubCell"/>
</dbReference>
<name>A0A928HGE9_9BACT</name>
<dbReference type="EMBL" id="SUVG01000007">
    <property type="protein sequence ID" value="MBE6421676.1"/>
    <property type="molecule type" value="Genomic_DNA"/>
</dbReference>
<evidence type="ECO:0000256" key="5">
    <source>
        <dbReference type="ARBA" id="ARBA00023136"/>
    </source>
</evidence>
<keyword evidence="4" id="KW-1133">Transmembrane helix</keyword>
<dbReference type="Gene3D" id="3.30.700.10">
    <property type="entry name" value="Glycoprotein, Type 4 Pilin"/>
    <property type="match status" value="1"/>
</dbReference>
<evidence type="ECO:0000256" key="4">
    <source>
        <dbReference type="ARBA" id="ARBA00022989"/>
    </source>
</evidence>
<dbReference type="PRINTS" id="PR00813">
    <property type="entry name" value="BCTERIALGSPG"/>
</dbReference>
<keyword evidence="2" id="KW-0488">Methylation</keyword>
<protein>
    <submittedName>
        <fullName evidence="6">Prepilin-type N-terminal cleavage/methylation domain-containing protein</fullName>
    </submittedName>
</protein>
<dbReference type="SUPFAM" id="SSF54523">
    <property type="entry name" value="Pili subunits"/>
    <property type="match status" value="1"/>
</dbReference>
<dbReference type="GO" id="GO:0015628">
    <property type="term" value="P:protein secretion by the type II secretion system"/>
    <property type="evidence" value="ECO:0007669"/>
    <property type="project" value="InterPro"/>
</dbReference>
<evidence type="ECO:0000313" key="7">
    <source>
        <dbReference type="Proteomes" id="UP000725649"/>
    </source>
</evidence>
<comment type="subcellular location">
    <subcellularLocation>
        <location evidence="1">Membrane</location>
        <topology evidence="1">Single-pass membrane protein</topology>
    </subcellularLocation>
</comment>
<evidence type="ECO:0000256" key="1">
    <source>
        <dbReference type="ARBA" id="ARBA00004167"/>
    </source>
</evidence>
<gene>
    <name evidence="6" type="ORF">E7027_06100</name>
</gene>
<dbReference type="InterPro" id="IPR012902">
    <property type="entry name" value="N_methyl_site"/>
</dbReference>
<evidence type="ECO:0000313" key="6">
    <source>
        <dbReference type="EMBL" id="MBE6421676.1"/>
    </source>
</evidence>
<dbReference type="GO" id="GO:0015627">
    <property type="term" value="C:type II protein secretion system complex"/>
    <property type="evidence" value="ECO:0007669"/>
    <property type="project" value="InterPro"/>
</dbReference>
<proteinExistence type="predicted"/>
<dbReference type="InterPro" id="IPR045584">
    <property type="entry name" value="Pilin-like"/>
</dbReference>
<dbReference type="Pfam" id="PF07963">
    <property type="entry name" value="N_methyl"/>
    <property type="match status" value="1"/>
</dbReference>
<keyword evidence="5" id="KW-0472">Membrane</keyword>
<dbReference type="PANTHER" id="PTHR30093">
    <property type="entry name" value="GENERAL SECRETION PATHWAY PROTEIN G"/>
    <property type="match status" value="1"/>
</dbReference>
<dbReference type="AlphaFoldDB" id="A0A928HGE9"/>
<accession>A0A928HGE9</accession>
<keyword evidence="3" id="KW-0812">Transmembrane</keyword>
<dbReference type="Proteomes" id="UP000725649">
    <property type="component" value="Unassembled WGS sequence"/>
</dbReference>
<dbReference type="NCBIfam" id="TIGR02532">
    <property type="entry name" value="IV_pilin_GFxxxE"/>
    <property type="match status" value="1"/>
</dbReference>
<comment type="caution">
    <text evidence="6">The sequence shown here is derived from an EMBL/GenBank/DDBJ whole genome shotgun (WGS) entry which is preliminary data.</text>
</comment>